<dbReference type="InterPro" id="IPR027417">
    <property type="entry name" value="P-loop_NTPase"/>
</dbReference>
<dbReference type="InterPro" id="IPR055199">
    <property type="entry name" value="Hda_lid"/>
</dbReference>
<protein>
    <submittedName>
        <fullName evidence="2">DnaA protein</fullName>
    </submittedName>
</protein>
<dbReference type="Pfam" id="PF22688">
    <property type="entry name" value="Hda_lid"/>
    <property type="match status" value="1"/>
</dbReference>
<accession>A0A4R3M6G6</accession>
<reference evidence="2 3" key="1">
    <citation type="submission" date="2019-03" db="EMBL/GenBank/DDBJ databases">
        <title>Genomic Encyclopedia of Type Strains, Phase IV (KMG-IV): sequencing the most valuable type-strain genomes for metagenomic binning, comparative biology and taxonomic classification.</title>
        <authorList>
            <person name="Goeker M."/>
        </authorList>
    </citation>
    <scope>NUCLEOTIDE SEQUENCE [LARGE SCALE GENOMIC DNA]</scope>
    <source>
        <strain evidence="2 3">DSM 9035</strain>
    </source>
</reference>
<evidence type="ECO:0000313" key="2">
    <source>
        <dbReference type="EMBL" id="TCT08193.1"/>
    </source>
</evidence>
<dbReference type="Proteomes" id="UP000294664">
    <property type="component" value="Unassembled WGS sequence"/>
</dbReference>
<dbReference type="AlphaFoldDB" id="A0A4R3M6G6"/>
<dbReference type="GO" id="GO:0005886">
    <property type="term" value="C:plasma membrane"/>
    <property type="evidence" value="ECO:0007669"/>
    <property type="project" value="TreeGrafter"/>
</dbReference>
<dbReference type="PANTHER" id="PTHR30050:SF5">
    <property type="entry name" value="DNAA REGULATORY INACTIVATOR HDA"/>
    <property type="match status" value="1"/>
</dbReference>
<dbReference type="SUPFAM" id="SSF52540">
    <property type="entry name" value="P-loop containing nucleoside triphosphate hydrolases"/>
    <property type="match status" value="1"/>
</dbReference>
<dbReference type="GO" id="GO:0003688">
    <property type="term" value="F:DNA replication origin binding"/>
    <property type="evidence" value="ECO:0007669"/>
    <property type="project" value="TreeGrafter"/>
</dbReference>
<proteinExistence type="predicted"/>
<dbReference type="Gene3D" id="3.40.50.300">
    <property type="entry name" value="P-loop containing nucleotide triphosphate hydrolases"/>
    <property type="match status" value="1"/>
</dbReference>
<dbReference type="GO" id="GO:0006270">
    <property type="term" value="P:DNA replication initiation"/>
    <property type="evidence" value="ECO:0007669"/>
    <property type="project" value="TreeGrafter"/>
</dbReference>
<evidence type="ECO:0000313" key="3">
    <source>
        <dbReference type="Proteomes" id="UP000294664"/>
    </source>
</evidence>
<organism evidence="2 3">
    <name type="scientific">Aquabacter spiritensis</name>
    <dbReference type="NCBI Taxonomy" id="933073"/>
    <lineage>
        <taxon>Bacteria</taxon>
        <taxon>Pseudomonadati</taxon>
        <taxon>Pseudomonadota</taxon>
        <taxon>Alphaproteobacteria</taxon>
        <taxon>Hyphomicrobiales</taxon>
        <taxon>Xanthobacteraceae</taxon>
        <taxon>Aquabacter</taxon>
    </lineage>
</organism>
<feature type="domain" description="Hda lid" evidence="1">
    <location>
        <begin position="167"/>
        <end position="223"/>
    </location>
</feature>
<comment type="caution">
    <text evidence="2">The sequence shown here is derived from an EMBL/GenBank/DDBJ whole genome shotgun (WGS) entry which is preliminary data.</text>
</comment>
<dbReference type="OrthoDB" id="7390113at2"/>
<sequence>MPGREGSPAQLPLDLTASPALRREDFLVAPSNAAAAALIDRFPDWPAPVVCLTGPAGSGKSHLAAAFALKAGGRIVRAAALRAEEVPGALETGALAIEDLTAGAFDEAALFHVLNLAQEMRGHVLITARRAPSGFALATPDLASRLRAVPKVEIAPADDALLAAVLVKLFADRQIIVDEGVVHYLLARMERSVAGAEALVQAIDRASLAARRPVTRAFAAEVLRTAQQDVPDEEE</sequence>
<evidence type="ECO:0000259" key="1">
    <source>
        <dbReference type="Pfam" id="PF22688"/>
    </source>
</evidence>
<dbReference type="Gene3D" id="1.10.8.60">
    <property type="match status" value="1"/>
</dbReference>
<dbReference type="RefSeq" id="WP_132029829.1">
    <property type="nucleotide sequence ID" value="NZ_SMAI01000001.1"/>
</dbReference>
<keyword evidence="3" id="KW-1185">Reference proteome</keyword>
<dbReference type="PANTHER" id="PTHR30050">
    <property type="entry name" value="CHROMOSOMAL REPLICATION INITIATOR PROTEIN DNAA"/>
    <property type="match status" value="1"/>
</dbReference>
<dbReference type="EMBL" id="SMAI01000001">
    <property type="protein sequence ID" value="TCT08193.1"/>
    <property type="molecule type" value="Genomic_DNA"/>
</dbReference>
<gene>
    <name evidence="2" type="ORF">EDC64_101715</name>
</gene>
<name>A0A4R3M6G6_9HYPH</name>